<evidence type="ECO:0000313" key="1">
    <source>
        <dbReference type="EMBL" id="CAG9797545.1"/>
    </source>
</evidence>
<reference evidence="1" key="2">
    <citation type="submission" date="2022-10" db="EMBL/GenBank/DDBJ databases">
        <authorList>
            <consortium name="ENA_rothamsted_submissions"/>
            <consortium name="culmorum"/>
            <person name="King R."/>
        </authorList>
    </citation>
    <scope>NUCLEOTIDE SEQUENCE</scope>
</reference>
<accession>A0A9N9RIJ1</accession>
<gene>
    <name evidence="1" type="ORF">CHIRRI_LOCUS543</name>
</gene>
<reference evidence="1" key="1">
    <citation type="submission" date="2022-01" db="EMBL/GenBank/DDBJ databases">
        <authorList>
            <person name="King R."/>
        </authorList>
    </citation>
    <scope>NUCLEOTIDE SEQUENCE</scope>
</reference>
<dbReference type="Proteomes" id="UP001153620">
    <property type="component" value="Chromosome 1"/>
</dbReference>
<organism evidence="1 2">
    <name type="scientific">Chironomus riparius</name>
    <dbReference type="NCBI Taxonomy" id="315576"/>
    <lineage>
        <taxon>Eukaryota</taxon>
        <taxon>Metazoa</taxon>
        <taxon>Ecdysozoa</taxon>
        <taxon>Arthropoda</taxon>
        <taxon>Hexapoda</taxon>
        <taxon>Insecta</taxon>
        <taxon>Pterygota</taxon>
        <taxon>Neoptera</taxon>
        <taxon>Endopterygota</taxon>
        <taxon>Diptera</taxon>
        <taxon>Nematocera</taxon>
        <taxon>Chironomoidea</taxon>
        <taxon>Chironomidae</taxon>
        <taxon>Chironominae</taxon>
        <taxon>Chironomus</taxon>
    </lineage>
</organism>
<keyword evidence="2" id="KW-1185">Reference proteome</keyword>
<proteinExistence type="predicted"/>
<dbReference type="InterPro" id="IPR016024">
    <property type="entry name" value="ARM-type_fold"/>
</dbReference>
<evidence type="ECO:0000313" key="2">
    <source>
        <dbReference type="Proteomes" id="UP001153620"/>
    </source>
</evidence>
<protein>
    <submittedName>
        <fullName evidence="1">Uncharacterized protein</fullName>
    </submittedName>
</protein>
<sequence length="300" mass="35200">MTFKYYEFCNRVIDIADFESWEVTVWEYQSLIAAASQMSKKMNVIQSFRTTIRNPEKLSVLAFDSLYEWLNECAEKHEFDVNFELGEDCINMMVYFLRCSGSHKLKSEAIQFILKAFEHFPHLVDTFIAHGFTSPFLTVIKNLFLFDECHTDWYPIIMTTRYAVMMSSEFRDKIVHAGIIECIIPNCKKYMFSVSLFVGSLFPPFCAAQPADVFKHFLPLFEYFLKIDEIQYANLVVSCIMTTLMDNDHVDMIMGHEFMVCLENLRDLNVKRISRNAMKFVNEVNVVSLLDGAWWMFDEQ</sequence>
<name>A0A9N9RIJ1_9DIPT</name>
<dbReference type="AlphaFoldDB" id="A0A9N9RIJ1"/>
<dbReference type="SUPFAM" id="SSF48371">
    <property type="entry name" value="ARM repeat"/>
    <property type="match status" value="1"/>
</dbReference>
<dbReference type="EMBL" id="OU895877">
    <property type="protein sequence ID" value="CAG9797545.1"/>
    <property type="molecule type" value="Genomic_DNA"/>
</dbReference>